<keyword evidence="3 5" id="KW-0546">Nucleotide metabolism</keyword>
<dbReference type="InterPro" id="IPR008181">
    <property type="entry name" value="dUTPase"/>
</dbReference>
<dbReference type="NCBIfam" id="NF001862">
    <property type="entry name" value="PRK00601.1"/>
    <property type="match status" value="1"/>
</dbReference>
<dbReference type="EC" id="3.6.1.23" evidence="5"/>
<keyword evidence="5" id="KW-0460">Magnesium</keyword>
<proteinExistence type="inferred from homology"/>
<dbReference type="InterPro" id="IPR033704">
    <property type="entry name" value="dUTPase_trimeric"/>
</dbReference>
<evidence type="ECO:0000256" key="1">
    <source>
        <dbReference type="ARBA" id="ARBA00006581"/>
    </source>
</evidence>
<comment type="cofactor">
    <cofactor evidence="5">
        <name>Mg(2+)</name>
        <dbReference type="ChEBI" id="CHEBI:18420"/>
    </cofactor>
</comment>
<dbReference type="AlphaFoldDB" id="A0A023X017"/>
<comment type="similarity">
    <text evidence="1 5">Belongs to the dUTPase family.</text>
</comment>
<dbReference type="Proteomes" id="UP001281130">
    <property type="component" value="Unassembled WGS sequence"/>
</dbReference>
<feature type="binding site" evidence="5">
    <location>
        <begin position="68"/>
        <end position="70"/>
    </location>
    <ligand>
        <name>substrate</name>
    </ligand>
</feature>
<dbReference type="Proteomes" id="UP000025229">
    <property type="component" value="Chromosome"/>
</dbReference>
<dbReference type="HOGENOM" id="CLU_068508_1_3_11"/>
<feature type="binding site" evidence="5">
    <location>
        <begin position="85"/>
        <end position="87"/>
    </location>
    <ligand>
        <name>substrate</name>
    </ligand>
</feature>
<dbReference type="GO" id="GO:0004170">
    <property type="term" value="F:dUTP diphosphatase activity"/>
    <property type="evidence" value="ECO:0007669"/>
    <property type="project" value="UniProtKB-UniRule"/>
</dbReference>
<dbReference type="GO" id="GO:0006226">
    <property type="term" value="P:dUMP biosynthetic process"/>
    <property type="evidence" value="ECO:0007669"/>
    <property type="project" value="UniProtKB-UniRule"/>
</dbReference>
<evidence type="ECO:0000313" key="8">
    <source>
        <dbReference type="EMBL" id="MDX5893077.1"/>
    </source>
</evidence>
<comment type="catalytic activity">
    <reaction evidence="4 5">
        <text>dUTP + H2O = dUMP + diphosphate + H(+)</text>
        <dbReference type="Rhea" id="RHEA:10248"/>
        <dbReference type="ChEBI" id="CHEBI:15377"/>
        <dbReference type="ChEBI" id="CHEBI:15378"/>
        <dbReference type="ChEBI" id="CHEBI:33019"/>
        <dbReference type="ChEBI" id="CHEBI:61555"/>
        <dbReference type="ChEBI" id="CHEBI:246422"/>
        <dbReference type="EC" id="3.6.1.23"/>
    </reaction>
</comment>
<keyword evidence="2 5" id="KW-0378">Hydrolase</keyword>
<dbReference type="PANTHER" id="PTHR11241">
    <property type="entry name" value="DEOXYURIDINE 5'-TRIPHOSPHATE NUCLEOTIDOHYDROLASE"/>
    <property type="match status" value="1"/>
</dbReference>
<dbReference type="InterPro" id="IPR029054">
    <property type="entry name" value="dUTPase-like"/>
</dbReference>
<evidence type="ECO:0000313" key="9">
    <source>
        <dbReference type="Proteomes" id="UP000025229"/>
    </source>
</evidence>
<feature type="binding site" evidence="5">
    <location>
        <position position="81"/>
    </location>
    <ligand>
        <name>substrate</name>
    </ligand>
</feature>
<evidence type="ECO:0000259" key="6">
    <source>
        <dbReference type="Pfam" id="PF00692"/>
    </source>
</evidence>
<reference evidence="8" key="2">
    <citation type="submission" date="2023-11" db="EMBL/GenBank/DDBJ databases">
        <title>MicrobeMod: A computational toolkit for identifying prokaryotic methylation and restriction-modification with nanopore sequencing.</title>
        <authorList>
            <person name="Crits-Christoph A."/>
            <person name="Kang S.C."/>
            <person name="Lee H."/>
            <person name="Ostrov N."/>
        </authorList>
    </citation>
    <scope>NUCLEOTIDE SEQUENCE</scope>
    <source>
        <strain evidence="8">ATCC 51242</strain>
    </source>
</reference>
<dbReference type="RefSeq" id="WP_038680311.1">
    <property type="nucleotide sequence ID" value="NZ_CP007514.1"/>
</dbReference>
<dbReference type="InterPro" id="IPR036157">
    <property type="entry name" value="dUTPase-like_sf"/>
</dbReference>
<accession>A0A023X017</accession>
<dbReference type="Pfam" id="PF00692">
    <property type="entry name" value="dUTPase"/>
    <property type="match status" value="1"/>
</dbReference>
<dbReference type="CDD" id="cd07557">
    <property type="entry name" value="trimeric_dUTPase"/>
    <property type="match status" value="1"/>
</dbReference>
<evidence type="ECO:0000256" key="5">
    <source>
        <dbReference type="HAMAP-Rule" id="MF_00116"/>
    </source>
</evidence>
<feature type="domain" description="dUTPase-like" evidence="6">
    <location>
        <begin position="18"/>
        <end position="150"/>
    </location>
</feature>
<keyword evidence="5" id="KW-0479">Metal-binding</keyword>
<dbReference type="eggNOG" id="COG0756">
    <property type="taxonomic scope" value="Bacteria"/>
</dbReference>
<dbReference type="NCBIfam" id="TIGR00576">
    <property type="entry name" value="dut"/>
    <property type="match status" value="1"/>
</dbReference>
<protein>
    <recommendedName>
        <fullName evidence="5">Deoxyuridine 5'-triphosphate nucleotidohydrolase</fullName>
        <shortName evidence="5">dUTPase</shortName>
        <ecNumber evidence="5">3.6.1.23</ecNumber>
    </recommendedName>
    <alternativeName>
        <fullName evidence="5">dUTP pyrophosphatase</fullName>
    </alternativeName>
</protein>
<evidence type="ECO:0000256" key="4">
    <source>
        <dbReference type="ARBA" id="ARBA00047686"/>
    </source>
</evidence>
<dbReference type="SUPFAM" id="SSF51283">
    <property type="entry name" value="dUTPase-like"/>
    <property type="match status" value="1"/>
</dbReference>
<keyword evidence="9" id="KW-1185">Reference proteome</keyword>
<gene>
    <name evidence="5 8" type="primary">dut</name>
    <name evidence="7" type="ORF">RradSPS_0380</name>
    <name evidence="8" type="ORF">SIL72_03435</name>
</gene>
<comment type="caution">
    <text evidence="5">Lacks conserved residue(s) required for the propagation of feature annotation.</text>
</comment>
<dbReference type="STRING" id="42256.RradSPS_0380"/>
<dbReference type="EMBL" id="JAWXXX010000001">
    <property type="protein sequence ID" value="MDX5893077.1"/>
    <property type="molecule type" value="Genomic_DNA"/>
</dbReference>
<dbReference type="HAMAP" id="MF_00116">
    <property type="entry name" value="dUTPase_bact"/>
    <property type="match status" value="1"/>
</dbReference>
<dbReference type="PANTHER" id="PTHR11241:SF0">
    <property type="entry name" value="DEOXYURIDINE 5'-TRIPHOSPHATE NUCLEOTIDOHYDROLASE"/>
    <property type="match status" value="1"/>
</dbReference>
<evidence type="ECO:0000256" key="3">
    <source>
        <dbReference type="ARBA" id="ARBA00023080"/>
    </source>
</evidence>
<dbReference type="GO" id="GO:0046081">
    <property type="term" value="P:dUTP catabolic process"/>
    <property type="evidence" value="ECO:0007669"/>
    <property type="project" value="InterPro"/>
</dbReference>
<reference evidence="7 9" key="1">
    <citation type="submission" date="2014-03" db="EMBL/GenBank/DDBJ databases">
        <title>Complete genome sequence of the Radio-Resistant Rubrobacter radiotolerans RSPS-4.</title>
        <authorList>
            <person name="Egas C.C."/>
            <person name="Barroso C.C."/>
            <person name="Froufe H.J.C."/>
            <person name="Pacheco J.J."/>
            <person name="Albuquerque L.L."/>
            <person name="da Costa M.M.S."/>
        </authorList>
    </citation>
    <scope>NUCLEOTIDE SEQUENCE [LARGE SCALE GENOMIC DNA]</scope>
    <source>
        <strain evidence="7 9">RSPS-4</strain>
    </source>
</reference>
<comment type="pathway">
    <text evidence="5">Pyrimidine metabolism; dUMP biosynthesis; dUMP from dCTP (dUTP route): step 2/2.</text>
</comment>
<evidence type="ECO:0000313" key="7">
    <source>
        <dbReference type="EMBL" id="AHY45663.1"/>
    </source>
</evidence>
<dbReference type="EMBL" id="CP007514">
    <property type="protein sequence ID" value="AHY45663.1"/>
    <property type="molecule type" value="Genomic_DNA"/>
</dbReference>
<evidence type="ECO:0000256" key="2">
    <source>
        <dbReference type="ARBA" id="ARBA00022801"/>
    </source>
</evidence>
<sequence>MSDSPALEVRFTKLRPDAEAPARAYSGDAGYDLRAAESAVLEPGGRAIVGTGVAVAIPAGYAGLVLPRSGLSARHGVTLINAPGLIDSGYRGELKVPLVNHDRSESFTVEAGMRVAQLVLVRAGEASFVEVASLERSADGRGAGGFGSSGA</sequence>
<organism evidence="7 9">
    <name type="scientific">Rubrobacter radiotolerans</name>
    <name type="common">Arthrobacter radiotolerans</name>
    <dbReference type="NCBI Taxonomy" id="42256"/>
    <lineage>
        <taxon>Bacteria</taxon>
        <taxon>Bacillati</taxon>
        <taxon>Actinomycetota</taxon>
        <taxon>Rubrobacteria</taxon>
        <taxon>Rubrobacterales</taxon>
        <taxon>Rubrobacteraceae</taxon>
        <taxon>Rubrobacter</taxon>
    </lineage>
</organism>
<dbReference type="OrthoDB" id="9809956at2"/>
<dbReference type="UniPathway" id="UPA00610">
    <property type="reaction ID" value="UER00666"/>
</dbReference>
<dbReference type="Gene3D" id="2.70.40.10">
    <property type="match status" value="1"/>
</dbReference>
<dbReference type="KEGG" id="rrd:RradSPS_0380"/>
<dbReference type="PATRIC" id="fig|42256.3.peg.384"/>
<comment type="function">
    <text evidence="5">This enzyme is involved in nucleotide metabolism: it produces dUMP, the immediate precursor of thymidine nucleotides and it decreases the intracellular concentration of dUTP so that uracil cannot be incorporated into DNA.</text>
</comment>
<dbReference type="GO" id="GO:0000287">
    <property type="term" value="F:magnesium ion binding"/>
    <property type="evidence" value="ECO:0007669"/>
    <property type="project" value="UniProtKB-UniRule"/>
</dbReference>
<name>A0A023X017_RUBRA</name>